<keyword evidence="4 6" id="KW-1133">Transmembrane helix</keyword>
<feature type="transmembrane region" description="Helical" evidence="6">
    <location>
        <begin position="20"/>
        <end position="39"/>
    </location>
</feature>
<dbReference type="GO" id="GO:0005886">
    <property type="term" value="C:plasma membrane"/>
    <property type="evidence" value="ECO:0007669"/>
    <property type="project" value="UniProtKB-SubCell"/>
</dbReference>
<keyword evidence="8" id="KW-1185">Reference proteome</keyword>
<dbReference type="RefSeq" id="WP_265134690.1">
    <property type="nucleotide sequence ID" value="NZ_FXTX01000007.1"/>
</dbReference>
<protein>
    <submittedName>
        <fullName evidence="7">Uncharacterized membrane protein, DUF373 family</fullName>
    </submittedName>
</protein>
<accession>A0AA45WL78</accession>
<dbReference type="AlphaFoldDB" id="A0AA45WL78"/>
<evidence type="ECO:0000313" key="8">
    <source>
        <dbReference type="Proteomes" id="UP001157947"/>
    </source>
</evidence>
<dbReference type="Proteomes" id="UP001157947">
    <property type="component" value="Unassembled WGS sequence"/>
</dbReference>
<gene>
    <name evidence="7" type="ORF">SAMN06264868_10748</name>
</gene>
<sequence length="140" mass="16465">MRELVLKLNILNTAVNITFLLLEIFLSIGLLLAIFNLFKDLYISFPNSKDMFNILINSSFSIFILLEIIKSINEYFQYKRIKITTITEITIIFIMREIIIGLYQHSLKFEDSLYLSIVLLILTLIRILSVKFSPINIERR</sequence>
<evidence type="ECO:0000256" key="1">
    <source>
        <dbReference type="ARBA" id="ARBA00004651"/>
    </source>
</evidence>
<evidence type="ECO:0000313" key="7">
    <source>
        <dbReference type="EMBL" id="SMP10012.1"/>
    </source>
</evidence>
<dbReference type="EMBL" id="FXTX01000007">
    <property type="protein sequence ID" value="SMP10012.1"/>
    <property type="molecule type" value="Genomic_DNA"/>
</dbReference>
<reference evidence="7" key="1">
    <citation type="submission" date="2017-05" db="EMBL/GenBank/DDBJ databases">
        <authorList>
            <person name="Varghese N."/>
            <person name="Submissions S."/>
        </authorList>
    </citation>
    <scope>NUCLEOTIDE SEQUENCE</scope>
    <source>
        <strain evidence="7">DSM 18763</strain>
    </source>
</reference>
<keyword evidence="5 6" id="KW-0472">Membrane</keyword>
<name>A0AA45WL78_9AQUI</name>
<dbReference type="InterPro" id="IPR020948">
    <property type="entry name" value="P_starv_induced_PsiE-like"/>
</dbReference>
<evidence type="ECO:0000256" key="4">
    <source>
        <dbReference type="ARBA" id="ARBA00022989"/>
    </source>
</evidence>
<evidence type="ECO:0000256" key="2">
    <source>
        <dbReference type="ARBA" id="ARBA00022475"/>
    </source>
</evidence>
<organism evidence="7 8">
    <name type="scientific">Venenivibrio stagnispumantis</name>
    <dbReference type="NCBI Taxonomy" id="407998"/>
    <lineage>
        <taxon>Bacteria</taxon>
        <taxon>Pseudomonadati</taxon>
        <taxon>Aquificota</taxon>
        <taxon>Aquificia</taxon>
        <taxon>Aquificales</taxon>
        <taxon>Hydrogenothermaceae</taxon>
        <taxon>Venenivibrio</taxon>
    </lineage>
</organism>
<comment type="caution">
    <text evidence="7">The sequence shown here is derived from an EMBL/GenBank/DDBJ whole genome shotgun (WGS) entry which is preliminary data.</text>
</comment>
<keyword evidence="3 6" id="KW-0812">Transmembrane</keyword>
<evidence type="ECO:0000256" key="3">
    <source>
        <dbReference type="ARBA" id="ARBA00022692"/>
    </source>
</evidence>
<feature type="transmembrane region" description="Helical" evidence="6">
    <location>
        <begin position="51"/>
        <end position="69"/>
    </location>
</feature>
<feature type="transmembrane region" description="Helical" evidence="6">
    <location>
        <begin position="81"/>
        <end position="100"/>
    </location>
</feature>
<proteinExistence type="predicted"/>
<evidence type="ECO:0000256" key="6">
    <source>
        <dbReference type="SAM" id="Phobius"/>
    </source>
</evidence>
<evidence type="ECO:0000256" key="5">
    <source>
        <dbReference type="ARBA" id="ARBA00023136"/>
    </source>
</evidence>
<dbReference type="Pfam" id="PF06146">
    <property type="entry name" value="PsiE"/>
    <property type="match status" value="1"/>
</dbReference>
<feature type="transmembrane region" description="Helical" evidence="6">
    <location>
        <begin position="112"/>
        <end position="130"/>
    </location>
</feature>
<comment type="subcellular location">
    <subcellularLocation>
        <location evidence="1">Cell membrane</location>
        <topology evidence="1">Multi-pass membrane protein</topology>
    </subcellularLocation>
</comment>
<keyword evidence="2" id="KW-1003">Cell membrane</keyword>